<dbReference type="Proteomes" id="UP000659654">
    <property type="component" value="Unassembled WGS sequence"/>
</dbReference>
<dbReference type="EMBL" id="CAJFCV020000001">
    <property type="protein sequence ID" value="CAG9088463.1"/>
    <property type="molecule type" value="Genomic_DNA"/>
</dbReference>
<reference evidence="2" key="1">
    <citation type="submission" date="2020-09" db="EMBL/GenBank/DDBJ databases">
        <authorList>
            <person name="Kikuchi T."/>
        </authorList>
    </citation>
    <scope>NUCLEOTIDE SEQUENCE</scope>
    <source>
        <strain evidence="2">Ka4C1</strain>
    </source>
</reference>
<dbReference type="EMBL" id="CAJFDI010000001">
    <property type="protein sequence ID" value="CAD5211509.1"/>
    <property type="molecule type" value="Genomic_DNA"/>
</dbReference>
<dbReference type="AlphaFoldDB" id="A0A7I8XPJ5"/>
<keyword evidence="3" id="KW-1185">Reference proteome</keyword>
<accession>A0A7I8XPJ5</accession>
<feature type="region of interest" description="Disordered" evidence="1">
    <location>
        <begin position="72"/>
        <end position="150"/>
    </location>
</feature>
<evidence type="ECO:0000313" key="2">
    <source>
        <dbReference type="EMBL" id="CAD5211509.1"/>
    </source>
</evidence>
<organism evidence="2 3">
    <name type="scientific">Bursaphelenchus xylophilus</name>
    <name type="common">Pinewood nematode worm</name>
    <name type="synonym">Aphelenchoides xylophilus</name>
    <dbReference type="NCBI Taxonomy" id="6326"/>
    <lineage>
        <taxon>Eukaryota</taxon>
        <taxon>Metazoa</taxon>
        <taxon>Ecdysozoa</taxon>
        <taxon>Nematoda</taxon>
        <taxon>Chromadorea</taxon>
        <taxon>Rhabditida</taxon>
        <taxon>Tylenchina</taxon>
        <taxon>Tylenchomorpha</taxon>
        <taxon>Aphelenchoidea</taxon>
        <taxon>Aphelenchoididae</taxon>
        <taxon>Bursaphelenchus</taxon>
    </lineage>
</organism>
<evidence type="ECO:0000313" key="3">
    <source>
        <dbReference type="Proteomes" id="UP000659654"/>
    </source>
</evidence>
<proteinExistence type="predicted"/>
<gene>
    <name evidence="2" type="ORF">BXYJ_LOCUS2464</name>
</gene>
<protein>
    <submittedName>
        <fullName evidence="2">(pine wood nematode) hypothetical protein</fullName>
    </submittedName>
</protein>
<sequence length="150" mass="17165">MNNLQAKEIIAEARYSKNRGKHCKDFGRKWSPDVKTNLMVKMLMEWNVWVVDDPPPFLYGLKSFEGGNNGMTLSSDVGQVESLKKSTRHETVNSTSRNDEKSRTPGEQHSEHSKRSFNKILTRKTRTGTKNTINNVTPRTRRAPHPLEVV</sequence>
<dbReference type="Proteomes" id="UP000582659">
    <property type="component" value="Unassembled WGS sequence"/>
</dbReference>
<evidence type="ECO:0000256" key="1">
    <source>
        <dbReference type="SAM" id="MobiDB-lite"/>
    </source>
</evidence>
<feature type="compositionally biased region" description="Polar residues" evidence="1">
    <location>
        <begin position="128"/>
        <end position="138"/>
    </location>
</feature>
<name>A0A7I8XPJ5_BURXY</name>
<feature type="compositionally biased region" description="Basic and acidic residues" evidence="1">
    <location>
        <begin position="82"/>
        <end position="114"/>
    </location>
</feature>
<feature type="compositionally biased region" description="Basic residues" evidence="1">
    <location>
        <begin position="115"/>
        <end position="127"/>
    </location>
</feature>
<comment type="caution">
    <text evidence="2">The sequence shown here is derived from an EMBL/GenBank/DDBJ whole genome shotgun (WGS) entry which is preliminary data.</text>
</comment>